<dbReference type="RefSeq" id="WP_257820478.1">
    <property type="nucleotide sequence ID" value="NZ_JABXYM010000001.1"/>
</dbReference>
<dbReference type="Pfam" id="PF12833">
    <property type="entry name" value="HTH_18"/>
    <property type="match status" value="1"/>
</dbReference>
<dbReference type="PROSITE" id="PS00041">
    <property type="entry name" value="HTH_ARAC_FAMILY_1"/>
    <property type="match status" value="1"/>
</dbReference>
<dbReference type="GO" id="GO:0043565">
    <property type="term" value="F:sequence-specific DNA binding"/>
    <property type="evidence" value="ECO:0007669"/>
    <property type="project" value="InterPro"/>
</dbReference>
<dbReference type="Pfam" id="PF02311">
    <property type="entry name" value="AraC_binding"/>
    <property type="match status" value="1"/>
</dbReference>
<dbReference type="InterPro" id="IPR009057">
    <property type="entry name" value="Homeodomain-like_sf"/>
</dbReference>
<comment type="caution">
    <text evidence="5">The sequence shown here is derived from an EMBL/GenBank/DDBJ whole genome shotgun (WGS) entry which is preliminary data.</text>
</comment>
<dbReference type="GO" id="GO:0003700">
    <property type="term" value="F:DNA-binding transcription factor activity"/>
    <property type="evidence" value="ECO:0007669"/>
    <property type="project" value="InterPro"/>
</dbReference>
<dbReference type="AlphaFoldDB" id="A0A9Q4AZN2"/>
<dbReference type="InterPro" id="IPR018062">
    <property type="entry name" value="HTH_AraC-typ_CS"/>
</dbReference>
<evidence type="ECO:0000259" key="4">
    <source>
        <dbReference type="PROSITE" id="PS01124"/>
    </source>
</evidence>
<feature type="domain" description="HTH araC/xylS-type" evidence="4">
    <location>
        <begin position="185"/>
        <end position="284"/>
    </location>
</feature>
<dbReference type="PROSITE" id="PS01124">
    <property type="entry name" value="HTH_ARAC_FAMILY_2"/>
    <property type="match status" value="1"/>
</dbReference>
<dbReference type="PANTHER" id="PTHR43280">
    <property type="entry name" value="ARAC-FAMILY TRANSCRIPTIONAL REGULATOR"/>
    <property type="match status" value="1"/>
</dbReference>
<dbReference type="PANTHER" id="PTHR43280:SF30">
    <property type="entry name" value="MMSAB OPERON REGULATORY PROTEIN"/>
    <property type="match status" value="1"/>
</dbReference>
<keyword evidence="3" id="KW-0804">Transcription</keyword>
<evidence type="ECO:0000256" key="3">
    <source>
        <dbReference type="ARBA" id="ARBA00023163"/>
    </source>
</evidence>
<dbReference type="PRINTS" id="PR00032">
    <property type="entry name" value="HTHARAC"/>
</dbReference>
<dbReference type="InterPro" id="IPR037923">
    <property type="entry name" value="HTH-like"/>
</dbReference>
<dbReference type="SMART" id="SM00342">
    <property type="entry name" value="HTH_ARAC"/>
    <property type="match status" value="1"/>
</dbReference>
<dbReference type="InterPro" id="IPR020449">
    <property type="entry name" value="Tscrpt_reg_AraC-type_HTH"/>
</dbReference>
<evidence type="ECO:0000313" key="5">
    <source>
        <dbReference type="EMBL" id="MCR6095728.1"/>
    </source>
</evidence>
<dbReference type="Gene3D" id="1.10.10.60">
    <property type="entry name" value="Homeodomain-like"/>
    <property type="match status" value="2"/>
</dbReference>
<keyword evidence="6" id="KW-1185">Reference proteome</keyword>
<dbReference type="SUPFAM" id="SSF51215">
    <property type="entry name" value="Regulatory protein AraC"/>
    <property type="match status" value="1"/>
</dbReference>
<keyword evidence="1" id="KW-0805">Transcription regulation</keyword>
<organism evidence="5 6">
    <name type="scientific">Salipaludibacillus agaradhaerens</name>
    <name type="common">Bacillus agaradhaerens</name>
    <dbReference type="NCBI Taxonomy" id="76935"/>
    <lineage>
        <taxon>Bacteria</taxon>
        <taxon>Bacillati</taxon>
        <taxon>Bacillota</taxon>
        <taxon>Bacilli</taxon>
        <taxon>Bacillales</taxon>
        <taxon>Bacillaceae</taxon>
    </lineage>
</organism>
<dbReference type="Proteomes" id="UP001057753">
    <property type="component" value="Unassembled WGS sequence"/>
</dbReference>
<sequence length="290" mass="34027">MDAISTIIPPLPIFIKSGQGILHKGEKHVARTFHVFDLLFITKGTLYMKENGKDVILKRGDYVILAPHYRHEGTKLCEERTEFFWVHFNFSYYYQLVPSIKKDWSNIIKRKGTYTESDLYELHLPRLGHFHHTDKAIEIFSNLIKVEGINLPEERMKQQSVLYNIIIFIQKNALEVPTSTENVARQCMNYIQKHYRDPGFNVKKMAQLLLYHPDYLTRALKKTIGLTPIQYLNQCRISKAKELLMKENNDLKTIASELGYVDSAYFSRVFKSKEGISPGQYRRITFTQQW</sequence>
<accession>A0A9Q4AZN2</accession>
<gene>
    <name evidence="5" type="ORF">HXA33_04155</name>
</gene>
<evidence type="ECO:0000256" key="2">
    <source>
        <dbReference type="ARBA" id="ARBA00023125"/>
    </source>
</evidence>
<dbReference type="EMBL" id="JABXYM010000001">
    <property type="protein sequence ID" value="MCR6095728.1"/>
    <property type="molecule type" value="Genomic_DNA"/>
</dbReference>
<reference evidence="5" key="1">
    <citation type="submission" date="2020-06" db="EMBL/GenBank/DDBJ databases">
        <title>Insight into the genomes of haloalkaliphilic bacilli from Kenyan soda lakes.</title>
        <authorList>
            <person name="Mwirichia R."/>
            <person name="Villamizar G.C."/>
            <person name="Poehlein A."/>
            <person name="Mugweru J."/>
            <person name="Kipnyargis A."/>
            <person name="Kiplimo D."/>
            <person name="Orwa P."/>
            <person name="Daniel R."/>
        </authorList>
    </citation>
    <scope>NUCLEOTIDE SEQUENCE</scope>
    <source>
        <strain evidence="5">B1096_S55</strain>
    </source>
</reference>
<keyword evidence="2" id="KW-0238">DNA-binding</keyword>
<dbReference type="InterPro" id="IPR018060">
    <property type="entry name" value="HTH_AraC"/>
</dbReference>
<dbReference type="InterPro" id="IPR003313">
    <property type="entry name" value="AraC-bd"/>
</dbReference>
<dbReference type="SUPFAM" id="SSF46689">
    <property type="entry name" value="Homeodomain-like"/>
    <property type="match status" value="1"/>
</dbReference>
<evidence type="ECO:0000256" key="1">
    <source>
        <dbReference type="ARBA" id="ARBA00023015"/>
    </source>
</evidence>
<evidence type="ECO:0000313" key="6">
    <source>
        <dbReference type="Proteomes" id="UP001057753"/>
    </source>
</evidence>
<protein>
    <submittedName>
        <fullName evidence="5">Helix-turn-helix transcriptional regulator</fullName>
    </submittedName>
</protein>
<proteinExistence type="predicted"/>
<name>A0A9Q4AZN2_SALAG</name>